<evidence type="ECO:0000256" key="2">
    <source>
        <dbReference type="ARBA" id="ARBA00023136"/>
    </source>
</evidence>
<evidence type="ECO:0000313" key="7">
    <source>
        <dbReference type="Proteomes" id="UP000664628"/>
    </source>
</evidence>
<dbReference type="InterPro" id="IPR036737">
    <property type="entry name" value="OmpA-like_sf"/>
</dbReference>
<dbReference type="CDD" id="cd07185">
    <property type="entry name" value="OmpA_C-like"/>
    <property type="match status" value="1"/>
</dbReference>
<accession>A0ABS3JRL4</accession>
<gene>
    <name evidence="6" type="ORF">J2I46_28970</name>
</gene>
<keyword evidence="7" id="KW-1185">Reference proteome</keyword>
<keyword evidence="2 4" id="KW-0472">Membrane</keyword>
<dbReference type="InterPro" id="IPR006665">
    <property type="entry name" value="OmpA-like"/>
</dbReference>
<reference evidence="6 7" key="1">
    <citation type="submission" date="2021-03" db="EMBL/GenBank/DDBJ databases">
        <title>Fibrella sp. HMF5405 genome sequencing and assembly.</title>
        <authorList>
            <person name="Kang H."/>
            <person name="Kim H."/>
            <person name="Bae S."/>
            <person name="Joh K."/>
        </authorList>
    </citation>
    <scope>NUCLEOTIDE SEQUENCE [LARGE SCALE GENOMIC DNA]</scope>
    <source>
        <strain evidence="6 7">HMF5405</strain>
    </source>
</reference>
<sequence>MTIFSKAGLILGFFCSTLPGFSQNDKASLEGLVLDAATRQPIASATVMGVMVNGRTVQSKFTATDGSFRLELGTKEPFRVVVRAQSYVPYEESMNFSDGRVNRRTGKIILLNKAVMPPAPVAAAASSPKKVSIAPKADPVSTPAKPPLTITDQTIELKAIQFVQSTADMVPEAQTDLDRVLTFLTQNPSVSIEVAGHTDNQGDFDQNVTLSRQRAETVKAFLVGKGIAASRITTKGYGGTRPVATNNYEKSRQLNRRVEMRIIKP</sequence>
<dbReference type="Pfam" id="PF00691">
    <property type="entry name" value="OmpA"/>
    <property type="match status" value="1"/>
</dbReference>
<dbReference type="PANTHER" id="PTHR30329">
    <property type="entry name" value="STATOR ELEMENT OF FLAGELLAR MOTOR COMPLEX"/>
    <property type="match status" value="1"/>
</dbReference>
<dbReference type="InterPro" id="IPR006664">
    <property type="entry name" value="OMP_bac"/>
</dbReference>
<comment type="subcellular location">
    <subcellularLocation>
        <location evidence="1">Cell outer membrane</location>
    </subcellularLocation>
</comment>
<dbReference type="SUPFAM" id="SSF103088">
    <property type="entry name" value="OmpA-like"/>
    <property type="match status" value="1"/>
</dbReference>
<evidence type="ECO:0000256" key="3">
    <source>
        <dbReference type="ARBA" id="ARBA00023237"/>
    </source>
</evidence>
<dbReference type="PROSITE" id="PS51123">
    <property type="entry name" value="OMPA_2"/>
    <property type="match status" value="1"/>
</dbReference>
<dbReference type="InterPro" id="IPR008969">
    <property type="entry name" value="CarboxyPept-like_regulatory"/>
</dbReference>
<dbReference type="SUPFAM" id="SSF49464">
    <property type="entry name" value="Carboxypeptidase regulatory domain-like"/>
    <property type="match status" value="1"/>
</dbReference>
<name>A0ABS3JRL4_9BACT</name>
<dbReference type="Gene3D" id="2.60.40.1120">
    <property type="entry name" value="Carboxypeptidase-like, regulatory domain"/>
    <property type="match status" value="1"/>
</dbReference>
<dbReference type="Pfam" id="PF13620">
    <property type="entry name" value="CarboxypepD_reg"/>
    <property type="match status" value="1"/>
</dbReference>
<proteinExistence type="predicted"/>
<dbReference type="PANTHER" id="PTHR30329:SF21">
    <property type="entry name" value="LIPOPROTEIN YIAD-RELATED"/>
    <property type="match status" value="1"/>
</dbReference>
<feature type="domain" description="OmpA-like" evidence="5">
    <location>
        <begin position="149"/>
        <end position="265"/>
    </location>
</feature>
<dbReference type="EMBL" id="JAFMYW010000012">
    <property type="protein sequence ID" value="MBO0952647.1"/>
    <property type="molecule type" value="Genomic_DNA"/>
</dbReference>
<evidence type="ECO:0000256" key="1">
    <source>
        <dbReference type="ARBA" id="ARBA00004442"/>
    </source>
</evidence>
<organism evidence="6 7">
    <name type="scientific">Fibrella forsythiae</name>
    <dbReference type="NCBI Taxonomy" id="2817061"/>
    <lineage>
        <taxon>Bacteria</taxon>
        <taxon>Pseudomonadati</taxon>
        <taxon>Bacteroidota</taxon>
        <taxon>Cytophagia</taxon>
        <taxon>Cytophagales</taxon>
        <taxon>Spirosomataceae</taxon>
        <taxon>Fibrella</taxon>
    </lineage>
</organism>
<comment type="caution">
    <text evidence="6">The sequence shown here is derived from an EMBL/GenBank/DDBJ whole genome shotgun (WGS) entry which is preliminary data.</text>
</comment>
<dbReference type="Proteomes" id="UP000664628">
    <property type="component" value="Unassembled WGS sequence"/>
</dbReference>
<keyword evidence="3" id="KW-0998">Cell outer membrane</keyword>
<evidence type="ECO:0000313" key="6">
    <source>
        <dbReference type="EMBL" id="MBO0952647.1"/>
    </source>
</evidence>
<dbReference type="RefSeq" id="WP_207332597.1">
    <property type="nucleotide sequence ID" value="NZ_JAFMYW010000012.1"/>
</dbReference>
<dbReference type="InterPro" id="IPR050330">
    <property type="entry name" value="Bact_OuterMem_StrucFunc"/>
</dbReference>
<evidence type="ECO:0000259" key="5">
    <source>
        <dbReference type="PROSITE" id="PS51123"/>
    </source>
</evidence>
<dbReference type="PRINTS" id="PR01021">
    <property type="entry name" value="OMPADOMAIN"/>
</dbReference>
<evidence type="ECO:0000256" key="4">
    <source>
        <dbReference type="PROSITE-ProRule" id="PRU00473"/>
    </source>
</evidence>
<dbReference type="Gene3D" id="3.30.1330.60">
    <property type="entry name" value="OmpA-like domain"/>
    <property type="match status" value="1"/>
</dbReference>
<protein>
    <submittedName>
        <fullName evidence="6">OmpA family protein</fullName>
    </submittedName>
</protein>